<keyword evidence="2" id="KW-1185">Reference proteome</keyword>
<accession>A0ABN9WHK7</accession>
<gene>
    <name evidence="1" type="ORF">PCOR1329_LOCUS66406</name>
</gene>
<comment type="caution">
    <text evidence="1">The sequence shown here is derived from an EMBL/GenBank/DDBJ whole genome shotgun (WGS) entry which is preliminary data.</text>
</comment>
<reference evidence="1" key="1">
    <citation type="submission" date="2023-10" db="EMBL/GenBank/DDBJ databases">
        <authorList>
            <person name="Chen Y."/>
            <person name="Shah S."/>
            <person name="Dougan E. K."/>
            <person name="Thang M."/>
            <person name="Chan C."/>
        </authorList>
    </citation>
    <scope>NUCLEOTIDE SEQUENCE [LARGE SCALE GENOMIC DNA]</scope>
</reference>
<feature type="non-terminal residue" evidence="1">
    <location>
        <position position="1"/>
    </location>
</feature>
<proteinExistence type="predicted"/>
<organism evidence="1 2">
    <name type="scientific">Prorocentrum cordatum</name>
    <dbReference type="NCBI Taxonomy" id="2364126"/>
    <lineage>
        <taxon>Eukaryota</taxon>
        <taxon>Sar</taxon>
        <taxon>Alveolata</taxon>
        <taxon>Dinophyceae</taxon>
        <taxon>Prorocentrales</taxon>
        <taxon>Prorocentraceae</taxon>
        <taxon>Prorocentrum</taxon>
    </lineage>
</organism>
<dbReference type="Proteomes" id="UP001189429">
    <property type="component" value="Unassembled WGS sequence"/>
</dbReference>
<sequence>RPRSILRSDAGPFHRISEHYHCTDDFSAPFLSALLHPDTEGSRKRAWARVKDAAGFTGYIFPGDPAIHLTFVGGLLKHCRIKNTIAKCREEADKTVIGIDGQCPTLLSALHQTQHGASGAERKTGVHVQISVPRMDSVLLAKHAPSEALMHAKKALLEAVGNANGAIHVRTICSDAPISLEDTALRAAFPRLQCLSRGPLHIALKVEHASGEKSTPSSNLIRRCIAKFPKGFDDGNLITVGSDGMSAIKAEGYPEQPRRNAVSFMKDIASLCHMFPREMGKTTGEKTAVLGSLRYATSPAQLEHLLGLGRFIPRNPGAQ</sequence>
<protein>
    <submittedName>
        <fullName evidence="1">Uncharacterized protein</fullName>
    </submittedName>
</protein>
<dbReference type="EMBL" id="CAUYUJ010018550">
    <property type="protein sequence ID" value="CAK0884456.1"/>
    <property type="molecule type" value="Genomic_DNA"/>
</dbReference>
<evidence type="ECO:0000313" key="2">
    <source>
        <dbReference type="Proteomes" id="UP001189429"/>
    </source>
</evidence>
<name>A0ABN9WHK7_9DINO</name>
<feature type="non-terminal residue" evidence="1">
    <location>
        <position position="319"/>
    </location>
</feature>
<evidence type="ECO:0000313" key="1">
    <source>
        <dbReference type="EMBL" id="CAK0884456.1"/>
    </source>
</evidence>